<sequence>MTKTLSHCCHVSIFFFVHELLHIVREVRWSAERIPWGSRWLFSSGEGLSLCLFFLPKCQLSTR</sequence>
<proteinExistence type="predicted"/>
<protein>
    <submittedName>
        <fullName evidence="1">Uncharacterized protein</fullName>
    </submittedName>
</protein>
<evidence type="ECO:0000313" key="2">
    <source>
        <dbReference type="Proteomes" id="UP001243989"/>
    </source>
</evidence>
<comment type="caution">
    <text evidence="1">The sequence shown here is derived from an EMBL/GenBank/DDBJ whole genome shotgun (WGS) entry which is preliminary data.</text>
</comment>
<dbReference type="GeneID" id="85475178"/>
<gene>
    <name evidence="1" type="ORF">BDP81DRAFT_426854</name>
</gene>
<accession>A0AAJ0EFN5</accession>
<dbReference type="EMBL" id="JAHMHQ010000009">
    <property type="protein sequence ID" value="KAK1637178.1"/>
    <property type="molecule type" value="Genomic_DNA"/>
</dbReference>
<dbReference type="RefSeq" id="XP_060445785.1">
    <property type="nucleotide sequence ID" value="XM_060590316.1"/>
</dbReference>
<dbReference type="Proteomes" id="UP001243989">
    <property type="component" value="Unassembled WGS sequence"/>
</dbReference>
<evidence type="ECO:0000313" key="1">
    <source>
        <dbReference type="EMBL" id="KAK1637178.1"/>
    </source>
</evidence>
<reference evidence="1" key="1">
    <citation type="submission" date="2021-06" db="EMBL/GenBank/DDBJ databases">
        <title>Comparative genomics, transcriptomics and evolutionary studies reveal genomic signatures of adaptation to plant cell wall in hemibiotrophic fungi.</title>
        <authorList>
            <consortium name="DOE Joint Genome Institute"/>
            <person name="Baroncelli R."/>
            <person name="Diaz J.F."/>
            <person name="Benocci T."/>
            <person name="Peng M."/>
            <person name="Battaglia E."/>
            <person name="Haridas S."/>
            <person name="Andreopoulos W."/>
            <person name="Labutti K."/>
            <person name="Pangilinan J."/>
            <person name="Floch G.L."/>
            <person name="Makela M.R."/>
            <person name="Henrissat B."/>
            <person name="Grigoriev I.V."/>
            <person name="Crouch J.A."/>
            <person name="De Vries R.P."/>
            <person name="Sukno S.A."/>
            <person name="Thon M.R."/>
        </authorList>
    </citation>
    <scope>NUCLEOTIDE SEQUENCE</scope>
    <source>
        <strain evidence="1">CBS 102054</strain>
    </source>
</reference>
<dbReference type="AlphaFoldDB" id="A0AAJ0EFN5"/>
<keyword evidence="2" id="KW-1185">Reference proteome</keyword>
<organism evidence="1 2">
    <name type="scientific">Colletotrichum phormii</name>
    <dbReference type="NCBI Taxonomy" id="359342"/>
    <lineage>
        <taxon>Eukaryota</taxon>
        <taxon>Fungi</taxon>
        <taxon>Dikarya</taxon>
        <taxon>Ascomycota</taxon>
        <taxon>Pezizomycotina</taxon>
        <taxon>Sordariomycetes</taxon>
        <taxon>Hypocreomycetidae</taxon>
        <taxon>Glomerellales</taxon>
        <taxon>Glomerellaceae</taxon>
        <taxon>Colletotrichum</taxon>
        <taxon>Colletotrichum acutatum species complex</taxon>
    </lineage>
</organism>
<name>A0AAJ0EFN5_9PEZI</name>